<proteinExistence type="inferred from homology"/>
<sequence length="96" mass="11809">DAVTNEDRFTVELEFVQSLANPRYVHFLASKGVLRDDRFIAYLRYLRYWERPEYAKFILYPHCLRFRRLLLDDAFRVAMENPRNAERAFKAQFERW</sequence>
<organism evidence="8 9">
    <name type="scientific">Ostreococcus lucimarinus (strain CCE9901)</name>
    <dbReference type="NCBI Taxonomy" id="436017"/>
    <lineage>
        <taxon>Eukaryota</taxon>
        <taxon>Viridiplantae</taxon>
        <taxon>Chlorophyta</taxon>
        <taxon>Mamiellophyceae</taxon>
        <taxon>Mamiellales</taxon>
        <taxon>Bathycoccaceae</taxon>
        <taxon>Ostreococcus</taxon>
    </lineage>
</organism>
<keyword evidence="4 7" id="KW-0010">Activator</keyword>
<feature type="non-terminal residue" evidence="8">
    <location>
        <position position="1"/>
    </location>
</feature>
<keyword evidence="5 7" id="KW-0804">Transcription</keyword>
<evidence type="ECO:0000256" key="3">
    <source>
        <dbReference type="ARBA" id="ARBA00023015"/>
    </source>
</evidence>
<dbReference type="PANTHER" id="PTHR13186">
    <property type="entry name" value="MEDIATOR OF RNA POLYMERASE II TRANSCRIPTION SUBUNIT 31"/>
    <property type="match status" value="1"/>
</dbReference>
<dbReference type="Proteomes" id="UP000001568">
    <property type="component" value="Chromosome 19"/>
</dbReference>
<dbReference type="Gene3D" id="1.10.10.1340">
    <property type="entry name" value="Mediator of RNA polymerase II, submodule Med31 (Soh1)"/>
    <property type="match status" value="1"/>
</dbReference>
<dbReference type="GO" id="GO:0006355">
    <property type="term" value="P:regulation of DNA-templated transcription"/>
    <property type="evidence" value="ECO:0007669"/>
    <property type="project" value="InterPro"/>
</dbReference>
<keyword evidence="6 7" id="KW-0539">Nucleus</keyword>
<comment type="function">
    <text evidence="7">Component of the Mediator complex, a coactivator involved in the regulated transcription of nearly all RNA polymerase II-dependent genes. Mediator functions as a bridge to convey information from gene-specific regulatory proteins to the basal RNA polymerase II transcription machinery. Mediator is recruited to promoters by direct interactions with regulatory proteins and serves as a scaffold for the assembly of a functional preinitiation complex with RNA polymerase II and the general transcription factors.</text>
</comment>
<feature type="non-terminal residue" evidence="8">
    <location>
        <position position="96"/>
    </location>
</feature>
<evidence type="ECO:0000256" key="2">
    <source>
        <dbReference type="ARBA" id="ARBA00006378"/>
    </source>
</evidence>
<evidence type="ECO:0000313" key="9">
    <source>
        <dbReference type="Proteomes" id="UP000001568"/>
    </source>
</evidence>
<evidence type="ECO:0000256" key="7">
    <source>
        <dbReference type="RuleBase" id="RU364129"/>
    </source>
</evidence>
<keyword evidence="3 7" id="KW-0805">Transcription regulation</keyword>
<keyword evidence="9" id="KW-1185">Reference proteome</keyword>
<dbReference type="GO" id="GO:0003712">
    <property type="term" value="F:transcription coregulator activity"/>
    <property type="evidence" value="ECO:0007669"/>
    <property type="project" value="InterPro"/>
</dbReference>
<evidence type="ECO:0000313" key="8">
    <source>
        <dbReference type="EMBL" id="ABP00694.1"/>
    </source>
</evidence>
<dbReference type="InterPro" id="IPR008831">
    <property type="entry name" value="Mediator_Med31"/>
</dbReference>
<dbReference type="GO" id="GO:0016592">
    <property type="term" value="C:mediator complex"/>
    <property type="evidence" value="ECO:0007669"/>
    <property type="project" value="InterPro"/>
</dbReference>
<evidence type="ECO:0000256" key="5">
    <source>
        <dbReference type="ARBA" id="ARBA00023163"/>
    </source>
</evidence>
<comment type="subcellular location">
    <subcellularLocation>
        <location evidence="1 7">Nucleus</location>
    </subcellularLocation>
</comment>
<evidence type="ECO:0000256" key="4">
    <source>
        <dbReference type="ARBA" id="ARBA00023159"/>
    </source>
</evidence>
<evidence type="ECO:0000256" key="1">
    <source>
        <dbReference type="ARBA" id="ARBA00004123"/>
    </source>
</evidence>
<dbReference type="OrthoDB" id="10257739at2759"/>
<comment type="subunit">
    <text evidence="7">Component of the Mediator complex.</text>
</comment>
<dbReference type="GeneID" id="5006435"/>
<name>A4SAF4_OSTLU</name>
<dbReference type="Gramene" id="ABP00694">
    <property type="protein sequence ID" value="ABP00694"/>
    <property type="gene ID" value="OSTLU_9356"/>
</dbReference>
<protein>
    <recommendedName>
        <fullName evidence="7">Mediator of RNA polymerase II transcription subunit 31</fullName>
    </recommendedName>
</protein>
<dbReference type="AlphaFoldDB" id="A4SAF4"/>
<dbReference type="HOGENOM" id="CLU_071681_5_2_1"/>
<dbReference type="KEGG" id="olu:OSTLU_9356"/>
<dbReference type="RefSeq" id="XP_001422377.1">
    <property type="nucleotide sequence ID" value="XM_001422340.1"/>
</dbReference>
<dbReference type="STRING" id="436017.A4SAF4"/>
<dbReference type="InterPro" id="IPR038089">
    <property type="entry name" value="Med31_sf"/>
</dbReference>
<reference evidence="8 9" key="1">
    <citation type="journal article" date="2007" name="Proc. Natl. Acad. Sci. U.S.A.">
        <title>The tiny eukaryote Ostreococcus provides genomic insights into the paradox of plankton speciation.</title>
        <authorList>
            <person name="Palenik B."/>
            <person name="Grimwood J."/>
            <person name="Aerts A."/>
            <person name="Rouze P."/>
            <person name="Salamov A."/>
            <person name="Putnam N."/>
            <person name="Dupont C."/>
            <person name="Jorgensen R."/>
            <person name="Derelle E."/>
            <person name="Rombauts S."/>
            <person name="Zhou K."/>
            <person name="Otillar R."/>
            <person name="Merchant S.S."/>
            <person name="Podell S."/>
            <person name="Gaasterland T."/>
            <person name="Napoli C."/>
            <person name="Gendler K."/>
            <person name="Manuell A."/>
            <person name="Tai V."/>
            <person name="Vallon O."/>
            <person name="Piganeau G."/>
            <person name="Jancek S."/>
            <person name="Heijde M."/>
            <person name="Jabbari K."/>
            <person name="Bowler C."/>
            <person name="Lohr M."/>
            <person name="Robbens S."/>
            <person name="Werner G."/>
            <person name="Dubchak I."/>
            <person name="Pazour G.J."/>
            <person name="Ren Q."/>
            <person name="Paulsen I."/>
            <person name="Delwiche C."/>
            <person name="Schmutz J."/>
            <person name="Rokhsar D."/>
            <person name="Van de Peer Y."/>
            <person name="Moreau H."/>
            <person name="Grigoriev I.V."/>
        </authorList>
    </citation>
    <scope>NUCLEOTIDE SEQUENCE [LARGE SCALE GENOMIC DNA]</scope>
    <source>
        <strain evidence="8 9">CCE9901</strain>
    </source>
</reference>
<dbReference type="EMBL" id="CP000599">
    <property type="protein sequence ID" value="ABP00694.1"/>
    <property type="molecule type" value="Genomic_DNA"/>
</dbReference>
<dbReference type="OMA" id="QGILNQP"/>
<dbReference type="eggNOG" id="KOG4086">
    <property type="taxonomic scope" value="Eukaryota"/>
</dbReference>
<dbReference type="Pfam" id="PF05669">
    <property type="entry name" value="Med31"/>
    <property type="match status" value="1"/>
</dbReference>
<accession>A4SAF4</accession>
<evidence type="ECO:0000256" key="6">
    <source>
        <dbReference type="ARBA" id="ARBA00023242"/>
    </source>
</evidence>
<gene>
    <name evidence="8" type="ORF">OSTLU_9356</name>
</gene>
<comment type="similarity">
    <text evidence="2 7">Belongs to the Mediator complex subunit 31 family.</text>
</comment>